<keyword evidence="2" id="KW-0472">Membrane</keyword>
<keyword evidence="2" id="KW-0812">Transmembrane</keyword>
<dbReference type="HOGENOM" id="CLU_1338399_0_0_1"/>
<dbReference type="Proteomes" id="UP000054248">
    <property type="component" value="Unassembled WGS sequence"/>
</dbReference>
<proteinExistence type="predicted"/>
<feature type="chain" id="PRO_5002168625" description="Transmembrane protein" evidence="3">
    <location>
        <begin position="20"/>
        <end position="205"/>
    </location>
</feature>
<evidence type="ECO:0000256" key="2">
    <source>
        <dbReference type="SAM" id="Phobius"/>
    </source>
</evidence>
<reference evidence="4 5" key="1">
    <citation type="submission" date="2014-04" db="EMBL/GenBank/DDBJ databases">
        <authorList>
            <consortium name="DOE Joint Genome Institute"/>
            <person name="Kuo A."/>
            <person name="Girlanda M."/>
            <person name="Perotto S."/>
            <person name="Kohler A."/>
            <person name="Nagy L.G."/>
            <person name="Floudas D."/>
            <person name="Copeland A."/>
            <person name="Barry K.W."/>
            <person name="Cichocki N."/>
            <person name="Veneault-Fourrey C."/>
            <person name="LaButti K."/>
            <person name="Lindquist E.A."/>
            <person name="Lipzen A."/>
            <person name="Lundell T."/>
            <person name="Morin E."/>
            <person name="Murat C."/>
            <person name="Sun H."/>
            <person name="Tunlid A."/>
            <person name="Henrissat B."/>
            <person name="Grigoriev I.V."/>
            <person name="Hibbett D.S."/>
            <person name="Martin F."/>
            <person name="Nordberg H.P."/>
            <person name="Cantor M.N."/>
            <person name="Hua S.X."/>
        </authorList>
    </citation>
    <scope>NUCLEOTIDE SEQUENCE [LARGE SCALE GENOMIC DNA]</scope>
    <source>
        <strain evidence="4 5">MUT 4182</strain>
    </source>
</reference>
<sequence>MPRTLVLTLMVSFATIVLAAPVDWEAPHQLRPRGRTTKSSTTTVKLNKTGKIVVGSVIGGLFGIIFICIGCAMLRTYITVRRMNKASARMERMKNSHLKPEELEAVNQYPELFETPAHERLDGWNAHTINGPPPPFASSRAGPDEKDIDDGGAAKPGSEKVPQVDRDGWKQGTATEPSMPEPAYTPTSNPDLQKDSGEKAPFKLF</sequence>
<evidence type="ECO:0000256" key="1">
    <source>
        <dbReference type="SAM" id="MobiDB-lite"/>
    </source>
</evidence>
<feature type="transmembrane region" description="Helical" evidence="2">
    <location>
        <begin position="52"/>
        <end position="74"/>
    </location>
</feature>
<evidence type="ECO:0000313" key="4">
    <source>
        <dbReference type="EMBL" id="KIO31814.1"/>
    </source>
</evidence>
<keyword evidence="3" id="KW-0732">Signal</keyword>
<evidence type="ECO:0000313" key="5">
    <source>
        <dbReference type="Proteomes" id="UP000054248"/>
    </source>
</evidence>
<keyword evidence="2" id="KW-1133">Transmembrane helix</keyword>
<dbReference type="AlphaFoldDB" id="A0A0C3QU05"/>
<name>A0A0C3QU05_9AGAM</name>
<feature type="signal peptide" evidence="3">
    <location>
        <begin position="1"/>
        <end position="19"/>
    </location>
</feature>
<protein>
    <recommendedName>
        <fullName evidence="6">Transmembrane protein</fullName>
    </recommendedName>
</protein>
<reference evidence="5" key="2">
    <citation type="submission" date="2015-01" db="EMBL/GenBank/DDBJ databases">
        <title>Evolutionary Origins and Diversification of the Mycorrhizal Mutualists.</title>
        <authorList>
            <consortium name="DOE Joint Genome Institute"/>
            <consortium name="Mycorrhizal Genomics Consortium"/>
            <person name="Kohler A."/>
            <person name="Kuo A."/>
            <person name="Nagy L.G."/>
            <person name="Floudas D."/>
            <person name="Copeland A."/>
            <person name="Barry K.W."/>
            <person name="Cichocki N."/>
            <person name="Veneault-Fourrey C."/>
            <person name="LaButti K."/>
            <person name="Lindquist E.A."/>
            <person name="Lipzen A."/>
            <person name="Lundell T."/>
            <person name="Morin E."/>
            <person name="Murat C."/>
            <person name="Riley R."/>
            <person name="Ohm R."/>
            <person name="Sun H."/>
            <person name="Tunlid A."/>
            <person name="Henrissat B."/>
            <person name="Grigoriev I.V."/>
            <person name="Hibbett D.S."/>
            <person name="Martin F."/>
        </authorList>
    </citation>
    <scope>NUCLEOTIDE SEQUENCE [LARGE SCALE GENOMIC DNA]</scope>
    <source>
        <strain evidence="5">MUT 4182</strain>
    </source>
</reference>
<keyword evidence="5" id="KW-1185">Reference proteome</keyword>
<accession>A0A0C3QU05</accession>
<feature type="region of interest" description="Disordered" evidence="1">
    <location>
        <begin position="123"/>
        <end position="205"/>
    </location>
</feature>
<evidence type="ECO:0000256" key="3">
    <source>
        <dbReference type="SAM" id="SignalP"/>
    </source>
</evidence>
<dbReference type="OrthoDB" id="3219309at2759"/>
<evidence type="ECO:0008006" key="6">
    <source>
        <dbReference type="Google" id="ProtNLM"/>
    </source>
</evidence>
<gene>
    <name evidence="4" type="ORF">M407DRAFT_19323</name>
</gene>
<dbReference type="EMBL" id="KN822960">
    <property type="protein sequence ID" value="KIO31814.1"/>
    <property type="molecule type" value="Genomic_DNA"/>
</dbReference>
<feature type="compositionally biased region" description="Basic and acidic residues" evidence="1">
    <location>
        <begin position="192"/>
        <end position="205"/>
    </location>
</feature>
<organism evidence="4 5">
    <name type="scientific">Tulasnella calospora MUT 4182</name>
    <dbReference type="NCBI Taxonomy" id="1051891"/>
    <lineage>
        <taxon>Eukaryota</taxon>
        <taxon>Fungi</taxon>
        <taxon>Dikarya</taxon>
        <taxon>Basidiomycota</taxon>
        <taxon>Agaricomycotina</taxon>
        <taxon>Agaricomycetes</taxon>
        <taxon>Cantharellales</taxon>
        <taxon>Tulasnellaceae</taxon>
        <taxon>Tulasnella</taxon>
    </lineage>
</organism>